<reference evidence="3 4" key="1">
    <citation type="submission" date="2017-07" db="EMBL/GenBank/DDBJ databases">
        <title>A draft genome sequence of Gluconacetobacter entanii LTH 4560.</title>
        <authorList>
            <person name="Skraban J."/>
            <person name="Cleenwerck I."/>
            <person name="Vandamme P."/>
            <person name="Trcek J."/>
        </authorList>
    </citation>
    <scope>NUCLEOTIDE SEQUENCE [LARGE SCALE GENOMIC DNA]</scope>
    <source>
        <strain evidence="3 4">LTH 4560</strain>
    </source>
</reference>
<evidence type="ECO:0000313" key="4">
    <source>
        <dbReference type="Proteomes" id="UP000248301"/>
    </source>
</evidence>
<organism evidence="3 4">
    <name type="scientific">Gluconacetobacter entanii</name>
    <dbReference type="NCBI Taxonomy" id="108528"/>
    <lineage>
        <taxon>Bacteria</taxon>
        <taxon>Pseudomonadati</taxon>
        <taxon>Pseudomonadota</taxon>
        <taxon>Alphaproteobacteria</taxon>
        <taxon>Acetobacterales</taxon>
        <taxon>Acetobacteraceae</taxon>
        <taxon>Gluconacetobacter</taxon>
    </lineage>
</organism>
<feature type="region of interest" description="Disordered" evidence="1">
    <location>
        <begin position="82"/>
        <end position="107"/>
    </location>
</feature>
<dbReference type="PANTHER" id="PTHR37489">
    <property type="entry name" value="DUF3500 DOMAIN-CONTAINING PROTEIN"/>
    <property type="match status" value="1"/>
</dbReference>
<evidence type="ECO:0000256" key="2">
    <source>
        <dbReference type="SAM" id="SignalP"/>
    </source>
</evidence>
<gene>
    <name evidence="3" type="ORF">CFR72_10955</name>
</gene>
<evidence type="ECO:0008006" key="5">
    <source>
        <dbReference type="Google" id="ProtNLM"/>
    </source>
</evidence>
<dbReference type="AlphaFoldDB" id="A0A318PR47"/>
<name>A0A318PR47_9PROT</name>
<dbReference type="RefSeq" id="WP_110914002.1">
    <property type="nucleotide sequence ID" value="NZ_NKUF01000024.1"/>
</dbReference>
<dbReference type="PANTHER" id="PTHR37489:SF1">
    <property type="entry name" value="DUF3500 DOMAIN-CONTAINING PROTEIN"/>
    <property type="match status" value="1"/>
</dbReference>
<accession>A0A318PR47</accession>
<protein>
    <recommendedName>
        <fullName evidence="5">DUF3500 domain-containing protein</fullName>
    </recommendedName>
</protein>
<keyword evidence="2" id="KW-0732">Signal</keyword>
<dbReference type="Proteomes" id="UP000248301">
    <property type="component" value="Unassembled WGS sequence"/>
</dbReference>
<dbReference type="EMBL" id="NKUF01000024">
    <property type="protein sequence ID" value="PYD62759.1"/>
    <property type="molecule type" value="Genomic_DNA"/>
</dbReference>
<feature type="signal peptide" evidence="2">
    <location>
        <begin position="1"/>
        <end position="20"/>
    </location>
</feature>
<comment type="caution">
    <text evidence="3">The sequence shown here is derived from an EMBL/GenBank/DDBJ whole genome shotgun (WGS) entry which is preliminary data.</text>
</comment>
<evidence type="ECO:0000313" key="3">
    <source>
        <dbReference type="EMBL" id="PYD62759.1"/>
    </source>
</evidence>
<proteinExistence type="predicted"/>
<feature type="chain" id="PRO_5016459966" description="DUF3500 domain-containing protein" evidence="2">
    <location>
        <begin position="21"/>
        <end position="400"/>
    </location>
</feature>
<dbReference type="Pfam" id="PF12006">
    <property type="entry name" value="DUF3500"/>
    <property type="match status" value="1"/>
</dbReference>
<sequence length="400" mass="42539">MHKIFLAAGGMFLIATSAMAGDTSGQKTPSSAIAATQNTATRRTDMVVAAAQSFLGTFGADGRAKVQFPFVTQKTATLARFRRSAPDQPVRPVTGTQADAPAARGPGMGPPGGFIGERYGNSVWSNFPVSDVPRPGVQMGQLTPTQQAAALHLLQTVLSAKGYRKVLEIMGADQALADGGTPFASGRAVYTLAIFGAPAADRPWMIQFGGHHLGLNIVIDGAHGVMTPTLTGAQPAIYQADGKTVRVLAGENDRAFALLDALDAKQRRQAILSYRVADLVQGPGHDGEMLIPEGLKGSGMTAAQKELLMDVITEWAGIVDDAYAAPRLQEIRNGLDNTWFAWSGPVIHAPGRNGSSYYRIEGPRLLIEFSPQGVGDDPTMHVHTVYRDPTNSYGNRYTRP</sequence>
<evidence type="ECO:0000256" key="1">
    <source>
        <dbReference type="SAM" id="MobiDB-lite"/>
    </source>
</evidence>
<dbReference type="InterPro" id="IPR021889">
    <property type="entry name" value="DUF3500"/>
</dbReference>
<dbReference type="OrthoDB" id="581140at2"/>